<name>A0A4C1XDW7_EUMVA</name>
<gene>
    <name evidence="1" type="ORF">EVAR_53213_1</name>
</gene>
<evidence type="ECO:0000313" key="1">
    <source>
        <dbReference type="EMBL" id="GBP61300.1"/>
    </source>
</evidence>
<comment type="caution">
    <text evidence="1">The sequence shown here is derived from an EMBL/GenBank/DDBJ whole genome shotgun (WGS) entry which is preliminary data.</text>
</comment>
<dbReference type="Proteomes" id="UP000299102">
    <property type="component" value="Unassembled WGS sequence"/>
</dbReference>
<sequence>MNGNPRFDITFVDFESRHTTKSIAVEKSTVEGVEMNNITKYVPRYRRGQGRLPIPVASLEQCVRFNTAAGLDKLGHPHSGLGANYARYVFMTKIDKNRFAMYREPY</sequence>
<proteinExistence type="predicted"/>
<dbReference type="AlphaFoldDB" id="A0A4C1XDW7"/>
<organism evidence="1 2">
    <name type="scientific">Eumeta variegata</name>
    <name type="common">Bagworm moth</name>
    <name type="synonym">Eumeta japonica</name>
    <dbReference type="NCBI Taxonomy" id="151549"/>
    <lineage>
        <taxon>Eukaryota</taxon>
        <taxon>Metazoa</taxon>
        <taxon>Ecdysozoa</taxon>
        <taxon>Arthropoda</taxon>
        <taxon>Hexapoda</taxon>
        <taxon>Insecta</taxon>
        <taxon>Pterygota</taxon>
        <taxon>Neoptera</taxon>
        <taxon>Endopterygota</taxon>
        <taxon>Lepidoptera</taxon>
        <taxon>Glossata</taxon>
        <taxon>Ditrysia</taxon>
        <taxon>Tineoidea</taxon>
        <taxon>Psychidae</taxon>
        <taxon>Oiketicinae</taxon>
        <taxon>Eumeta</taxon>
    </lineage>
</organism>
<reference evidence="1 2" key="1">
    <citation type="journal article" date="2019" name="Commun. Biol.">
        <title>The bagworm genome reveals a unique fibroin gene that provides high tensile strength.</title>
        <authorList>
            <person name="Kono N."/>
            <person name="Nakamura H."/>
            <person name="Ohtoshi R."/>
            <person name="Tomita M."/>
            <person name="Numata K."/>
            <person name="Arakawa K."/>
        </authorList>
    </citation>
    <scope>NUCLEOTIDE SEQUENCE [LARGE SCALE GENOMIC DNA]</scope>
</reference>
<keyword evidence="2" id="KW-1185">Reference proteome</keyword>
<evidence type="ECO:0000313" key="2">
    <source>
        <dbReference type="Proteomes" id="UP000299102"/>
    </source>
</evidence>
<accession>A0A4C1XDW7</accession>
<dbReference type="EMBL" id="BGZK01000810">
    <property type="protein sequence ID" value="GBP61300.1"/>
    <property type="molecule type" value="Genomic_DNA"/>
</dbReference>
<protein>
    <submittedName>
        <fullName evidence="1">Uncharacterized protein</fullName>
    </submittedName>
</protein>